<keyword evidence="2" id="KW-1185">Reference proteome</keyword>
<dbReference type="RefSeq" id="WP_151538146.1">
    <property type="nucleotide sequence ID" value="NZ_WBMR01000003.1"/>
</dbReference>
<reference evidence="1 2" key="1">
    <citation type="submission" date="2019-09" db="EMBL/GenBank/DDBJ databases">
        <title>Actinomadura physcomitrii sp. nov., a novel actinomycete isolated from moss [Physcomitrium sphaericum (Ludw) Fuernr].</title>
        <authorList>
            <person name="Liu C."/>
            <person name="Zhuang X."/>
        </authorList>
    </citation>
    <scope>NUCLEOTIDE SEQUENCE [LARGE SCALE GENOMIC DNA]</scope>
    <source>
        <strain evidence="1 2">CYP1-1B</strain>
    </source>
</reference>
<dbReference type="Proteomes" id="UP000483004">
    <property type="component" value="Unassembled WGS sequence"/>
</dbReference>
<name>A0A6L3WA72_9ACTN</name>
<organism evidence="1 2">
    <name type="scientific">Actinomadura montaniterrae</name>
    <dbReference type="NCBI Taxonomy" id="1803903"/>
    <lineage>
        <taxon>Bacteria</taxon>
        <taxon>Bacillati</taxon>
        <taxon>Actinomycetota</taxon>
        <taxon>Actinomycetes</taxon>
        <taxon>Streptosporangiales</taxon>
        <taxon>Thermomonosporaceae</taxon>
        <taxon>Actinomadura</taxon>
    </lineage>
</organism>
<evidence type="ECO:0000313" key="2">
    <source>
        <dbReference type="Proteomes" id="UP000483004"/>
    </source>
</evidence>
<dbReference type="InterPro" id="IPR045436">
    <property type="entry name" value="DUF6507"/>
</dbReference>
<dbReference type="AlphaFoldDB" id="A0A6L3WA72"/>
<dbReference type="Pfam" id="PF20117">
    <property type="entry name" value="DUF6507"/>
    <property type="match status" value="1"/>
</dbReference>
<protein>
    <submittedName>
        <fullName evidence="1">Uncharacterized protein</fullName>
    </submittedName>
</protein>
<gene>
    <name evidence="1" type="ORF">F9B16_02440</name>
</gene>
<dbReference type="EMBL" id="WBMR01000003">
    <property type="protein sequence ID" value="KAB2388800.1"/>
    <property type="molecule type" value="Genomic_DNA"/>
</dbReference>
<comment type="caution">
    <text evidence="1">The sequence shown here is derived from an EMBL/GenBank/DDBJ whole genome shotgun (WGS) entry which is preliminary data.</text>
</comment>
<sequence length="125" mass="13112">MTGWGTIDGWDIDPIGVQTVLEKVITHYAGEDGKGNGGLVKQAGQFAQYVDDAVAAALSEPIGIALGEYAKAVKPELKATFHKVHSCVKGATDATKAYIDGDIKMAEKAQKRAVDAPSPQAGGKW</sequence>
<dbReference type="OrthoDB" id="3256504at2"/>
<accession>A0A6L3WA72</accession>
<evidence type="ECO:0000313" key="1">
    <source>
        <dbReference type="EMBL" id="KAB2388800.1"/>
    </source>
</evidence>
<proteinExistence type="predicted"/>